<reference evidence="4" key="1">
    <citation type="submission" date="2020-02" db="EMBL/GenBank/DDBJ databases">
        <title>Investigating the Use of Bacteriophages as New Decolonization Strategy for Intestinal Carriage of CTX-M-15-producing ST131 Escherichia coli: an In Vitro Continuous Culture System Model.</title>
        <authorList>
            <person name="Bernasconi O.J."/>
            <person name="Campos-Madueno E.I."/>
            <person name="Dona V."/>
            <person name="Perreten V."/>
            <person name="Carattoli A."/>
            <person name="Endimiani A."/>
        </authorList>
    </citation>
    <scope>NUCLEOTIDE SEQUENCE</scope>
    <source>
        <strain evidence="4">4901.28</strain>
    </source>
</reference>
<protein>
    <recommendedName>
        <fullName evidence="1">DNA-directed DNA polymerase</fullName>
        <ecNumber evidence="1">2.7.7.7</ecNumber>
    </recommendedName>
</protein>
<dbReference type="EMBL" id="JAAHTE010000732">
    <property type="protein sequence ID" value="NEU03043.1"/>
    <property type="molecule type" value="Genomic_DNA"/>
</dbReference>
<accession>A0A6D1AFH6</accession>
<comment type="caution">
    <text evidence="4">The sequence shown here is derived from an EMBL/GenBank/DDBJ whole genome shotgun (WGS) entry which is preliminary data.</text>
</comment>
<dbReference type="PANTHER" id="PTHR11669">
    <property type="entry name" value="REPLICATION FACTOR C / DNA POLYMERASE III GAMMA-TAU SUBUNIT"/>
    <property type="match status" value="1"/>
</dbReference>
<feature type="non-terminal residue" evidence="4">
    <location>
        <position position="1"/>
    </location>
</feature>
<evidence type="ECO:0000256" key="1">
    <source>
        <dbReference type="ARBA" id="ARBA00012417"/>
    </source>
</evidence>
<feature type="non-terminal residue" evidence="4">
    <location>
        <position position="86"/>
    </location>
</feature>
<name>A0A6D1AFH6_ECOLX</name>
<dbReference type="Gene3D" id="3.40.50.300">
    <property type="entry name" value="P-loop containing nucleotide triphosphate hydrolases"/>
    <property type="match status" value="1"/>
</dbReference>
<proteinExistence type="predicted"/>
<dbReference type="GO" id="GO:0003887">
    <property type="term" value="F:DNA-directed DNA polymerase activity"/>
    <property type="evidence" value="ECO:0007669"/>
    <property type="project" value="UniProtKB-KW"/>
</dbReference>
<dbReference type="Pfam" id="PF13177">
    <property type="entry name" value="DNA_pol3_delta2"/>
    <property type="match status" value="1"/>
</dbReference>
<comment type="catalytic activity">
    <reaction evidence="3">
        <text>DNA(n) + a 2'-deoxyribonucleoside 5'-triphosphate = DNA(n+1) + diphosphate</text>
        <dbReference type="Rhea" id="RHEA:22508"/>
        <dbReference type="Rhea" id="RHEA-COMP:17339"/>
        <dbReference type="Rhea" id="RHEA-COMP:17340"/>
        <dbReference type="ChEBI" id="CHEBI:33019"/>
        <dbReference type="ChEBI" id="CHEBI:61560"/>
        <dbReference type="ChEBI" id="CHEBI:173112"/>
        <dbReference type="EC" id="2.7.7.7"/>
    </reaction>
</comment>
<keyword evidence="2" id="KW-0239">DNA-directed DNA polymerase</keyword>
<dbReference type="SUPFAM" id="SSF52540">
    <property type="entry name" value="P-loop containing nucleoside triphosphate hydrolases"/>
    <property type="match status" value="1"/>
</dbReference>
<organism evidence="4">
    <name type="scientific">Escherichia coli</name>
    <dbReference type="NCBI Taxonomy" id="562"/>
    <lineage>
        <taxon>Bacteria</taxon>
        <taxon>Pseudomonadati</taxon>
        <taxon>Pseudomonadota</taxon>
        <taxon>Gammaproteobacteria</taxon>
        <taxon>Enterobacterales</taxon>
        <taxon>Enterobacteriaceae</taxon>
        <taxon>Escherichia</taxon>
    </lineage>
</organism>
<dbReference type="InterPro" id="IPR027417">
    <property type="entry name" value="P-loop_NTPase"/>
</dbReference>
<dbReference type="InterPro" id="IPR050238">
    <property type="entry name" value="DNA_Rep/Repair_Clamp_Loader"/>
</dbReference>
<keyword evidence="4" id="KW-0548">Nucleotidyltransferase</keyword>
<evidence type="ECO:0000256" key="2">
    <source>
        <dbReference type="ARBA" id="ARBA00022932"/>
    </source>
</evidence>
<keyword evidence="4" id="KW-0808">Transferase</keyword>
<dbReference type="EC" id="2.7.7.7" evidence="1"/>
<dbReference type="GO" id="GO:0006261">
    <property type="term" value="P:DNA-templated DNA replication"/>
    <property type="evidence" value="ECO:0007669"/>
    <property type="project" value="TreeGrafter"/>
</dbReference>
<evidence type="ECO:0000313" key="4">
    <source>
        <dbReference type="EMBL" id="NEU03043.1"/>
    </source>
</evidence>
<dbReference type="PANTHER" id="PTHR11669:SF8">
    <property type="entry name" value="DNA POLYMERASE III SUBUNIT DELTA"/>
    <property type="match status" value="1"/>
</dbReference>
<gene>
    <name evidence="4" type="ORF">G3563_29260</name>
</gene>
<evidence type="ECO:0000256" key="3">
    <source>
        <dbReference type="ARBA" id="ARBA00049244"/>
    </source>
</evidence>
<sequence>ESHKKLYIISHADQMTANAANSLLKFLEEPNKDTMAVLITEQPQRLLDTIISRCQTLPFQPLQPKAIEDRLIEQDVSPHMARLLAN</sequence>
<dbReference type="AlphaFoldDB" id="A0A6D1AFH6"/>